<keyword evidence="2" id="KW-1133">Transmembrane helix</keyword>
<feature type="compositionally biased region" description="Basic and acidic residues" evidence="1">
    <location>
        <begin position="7"/>
        <end position="25"/>
    </location>
</feature>
<proteinExistence type="predicted"/>
<name>A0A6I6QYM6_BIFAD</name>
<feature type="compositionally biased region" description="Low complexity" evidence="1">
    <location>
        <begin position="317"/>
        <end position="337"/>
    </location>
</feature>
<dbReference type="RefSeq" id="WP_159140639.1">
    <property type="nucleotide sequence ID" value="NZ_CP047129.1"/>
</dbReference>
<reference evidence="3 4" key="1">
    <citation type="submission" date="2019-12" db="EMBL/GenBank/DDBJ databases">
        <title>Draft Genome Sequence of Bifidobacterium adolescentis ZJ2.</title>
        <authorList>
            <person name="Jin Z."/>
        </authorList>
    </citation>
    <scope>NUCLEOTIDE SEQUENCE [LARGE SCALE GENOMIC DNA]</scope>
    <source>
        <strain evidence="3 4">ZJ2</strain>
    </source>
</reference>
<accession>A0A6I6QYM6</accession>
<feature type="transmembrane region" description="Helical" evidence="2">
    <location>
        <begin position="40"/>
        <end position="57"/>
    </location>
</feature>
<protein>
    <submittedName>
        <fullName evidence="3">Uncharacterized protein</fullName>
    </submittedName>
</protein>
<keyword evidence="2" id="KW-0812">Transmembrane</keyword>
<dbReference type="Proteomes" id="UP000464884">
    <property type="component" value="Chromosome"/>
</dbReference>
<organism evidence="3 4">
    <name type="scientific">Bifidobacterium adolescentis</name>
    <dbReference type="NCBI Taxonomy" id="1680"/>
    <lineage>
        <taxon>Bacteria</taxon>
        <taxon>Bacillati</taxon>
        <taxon>Actinomycetota</taxon>
        <taxon>Actinomycetes</taxon>
        <taxon>Bifidobacteriales</taxon>
        <taxon>Bifidobacteriaceae</taxon>
        <taxon>Bifidobacterium</taxon>
    </lineage>
</organism>
<evidence type="ECO:0000256" key="2">
    <source>
        <dbReference type="SAM" id="Phobius"/>
    </source>
</evidence>
<feature type="region of interest" description="Disordered" evidence="1">
    <location>
        <begin position="269"/>
        <end position="353"/>
    </location>
</feature>
<keyword evidence="2" id="KW-0472">Membrane</keyword>
<feature type="compositionally biased region" description="Polar residues" evidence="1">
    <location>
        <begin position="338"/>
        <end position="347"/>
    </location>
</feature>
<evidence type="ECO:0000313" key="4">
    <source>
        <dbReference type="Proteomes" id="UP000464884"/>
    </source>
</evidence>
<sequence>MAGKENVWNREARARAKEREPDVEAQARKRVLENIGVKRWVPYAILVIQALILYFVFNPLTTYTPPKQVDLDETGKQAAYSAVADWISDSDPLGADASIISWDGAKRVGSSAADKGTRAYQHKLTVRTDYGWWSVVCTVTGDGKTVGQPSASRVQVDEGRDDGLGWAGALSDLSASDALTRLMTSFGGALAGFDADKLTVVVADPDPDAVFPVLGLGDVKGVTIDKASYLKSGKVDKDSNTSDLAAVRITITLAARSDHDSDTRMTYDVKVSDPDGTPKILAWGPPGSGDTLRNYSNKWMGDKDDMPDYEAQKRSVDSQSATDAAQSSTNQTQQNAAGTDSGQSSDGTQEEGQ</sequence>
<feature type="region of interest" description="Disordered" evidence="1">
    <location>
        <begin position="1"/>
        <end position="25"/>
    </location>
</feature>
<evidence type="ECO:0000256" key="1">
    <source>
        <dbReference type="SAM" id="MobiDB-lite"/>
    </source>
</evidence>
<evidence type="ECO:0000313" key="3">
    <source>
        <dbReference type="EMBL" id="QHB62740.1"/>
    </source>
</evidence>
<gene>
    <name evidence="3" type="ORF">F3K97_05295</name>
</gene>
<dbReference type="AlphaFoldDB" id="A0A6I6QYM6"/>
<dbReference type="EMBL" id="CP047129">
    <property type="protein sequence ID" value="QHB62740.1"/>
    <property type="molecule type" value="Genomic_DNA"/>
</dbReference>
<feature type="compositionally biased region" description="Basic and acidic residues" evidence="1">
    <location>
        <begin position="300"/>
        <end position="316"/>
    </location>
</feature>